<feature type="transmembrane region" description="Helical" evidence="11">
    <location>
        <begin position="450"/>
        <end position="474"/>
    </location>
</feature>
<dbReference type="PANTHER" id="PTHR31030">
    <property type="entry name" value="PLASMA MEMBRANE FUSION PROTEIN PRM1"/>
    <property type="match status" value="1"/>
</dbReference>
<dbReference type="InterPro" id="IPR026777">
    <property type="entry name" value="PRM1"/>
</dbReference>
<evidence type="ECO:0000256" key="5">
    <source>
        <dbReference type="ARBA" id="ARBA00022475"/>
    </source>
</evidence>
<comment type="caution">
    <text evidence="11">Lacks conserved residue(s) required for the propagation of feature annotation.</text>
</comment>
<name>A0AAV5S020_MAUHU</name>
<gene>
    <name evidence="12" type="ORF">DAKH74_029970</name>
</gene>
<keyword evidence="7 11" id="KW-0184">Conjugation</keyword>
<evidence type="ECO:0000256" key="6">
    <source>
        <dbReference type="ARBA" id="ARBA00022692"/>
    </source>
</evidence>
<dbReference type="GO" id="GO:0032220">
    <property type="term" value="P:plasma membrane fusion involved in cytogamy"/>
    <property type="evidence" value="ECO:0007669"/>
    <property type="project" value="TreeGrafter"/>
</dbReference>
<dbReference type="GO" id="GO:0043332">
    <property type="term" value="C:mating projection tip"/>
    <property type="evidence" value="ECO:0007669"/>
    <property type="project" value="UniProtKB-UniRule"/>
</dbReference>
<dbReference type="AlphaFoldDB" id="A0AAV5S020"/>
<keyword evidence="13" id="KW-1185">Reference proteome</keyword>
<keyword evidence="8 11" id="KW-1133">Transmembrane helix</keyword>
<evidence type="ECO:0000256" key="7">
    <source>
        <dbReference type="ARBA" id="ARBA00022971"/>
    </source>
</evidence>
<comment type="subcellular location">
    <subcellularLocation>
        <location evidence="2 11">Cell membrane</location>
        <topology evidence="2 11">Multi-pass membrane protein</topology>
    </subcellularLocation>
</comment>
<evidence type="ECO:0000313" key="12">
    <source>
        <dbReference type="EMBL" id="GMM56381.1"/>
    </source>
</evidence>
<proteinExistence type="inferred from homology"/>
<dbReference type="EMBL" id="BTGD01000008">
    <property type="protein sequence ID" value="GMM56381.1"/>
    <property type="molecule type" value="Genomic_DNA"/>
</dbReference>
<dbReference type="PANTHER" id="PTHR31030:SF1">
    <property type="entry name" value="PLASMA MEMBRANE FUSION PROTEIN PRM1"/>
    <property type="match status" value="1"/>
</dbReference>
<evidence type="ECO:0000256" key="4">
    <source>
        <dbReference type="ARBA" id="ARBA00017621"/>
    </source>
</evidence>
<comment type="caution">
    <text evidence="12">The sequence shown here is derived from an EMBL/GenBank/DDBJ whole genome shotgun (WGS) entry which is preliminary data.</text>
</comment>
<comment type="similarity">
    <text evidence="3 11">Belongs to the PRM1 family.</text>
</comment>
<protein>
    <recommendedName>
        <fullName evidence="4 11">Plasma membrane fusion protein PRM1</fullName>
    </recommendedName>
</protein>
<evidence type="ECO:0000256" key="9">
    <source>
        <dbReference type="ARBA" id="ARBA00023136"/>
    </source>
</evidence>
<evidence type="ECO:0000313" key="13">
    <source>
        <dbReference type="Proteomes" id="UP001377567"/>
    </source>
</evidence>
<keyword evidence="10" id="KW-0325">Glycoprotein</keyword>
<accession>A0AAV5S020</accession>
<evidence type="ECO:0000256" key="3">
    <source>
        <dbReference type="ARBA" id="ARBA00010780"/>
    </source>
</evidence>
<reference evidence="12 13" key="1">
    <citation type="journal article" date="2023" name="Elife">
        <title>Identification of key yeast species and microbe-microbe interactions impacting larval growth of Drosophila in the wild.</title>
        <authorList>
            <person name="Mure A."/>
            <person name="Sugiura Y."/>
            <person name="Maeda R."/>
            <person name="Honda K."/>
            <person name="Sakurai N."/>
            <person name="Takahashi Y."/>
            <person name="Watada M."/>
            <person name="Katoh T."/>
            <person name="Gotoh A."/>
            <person name="Gotoh Y."/>
            <person name="Taniguchi I."/>
            <person name="Nakamura K."/>
            <person name="Hayashi T."/>
            <person name="Katayama T."/>
            <person name="Uemura T."/>
            <person name="Hattori Y."/>
        </authorList>
    </citation>
    <scope>NUCLEOTIDE SEQUENCE [LARGE SCALE GENOMIC DNA]</scope>
    <source>
        <strain evidence="12 13">KH-74</strain>
    </source>
</reference>
<dbReference type="GO" id="GO:0005886">
    <property type="term" value="C:plasma membrane"/>
    <property type="evidence" value="ECO:0007669"/>
    <property type="project" value="UniProtKB-SubCell"/>
</dbReference>
<feature type="transmembrane region" description="Helical" evidence="11">
    <location>
        <begin position="312"/>
        <end position="330"/>
    </location>
</feature>
<evidence type="ECO:0000256" key="1">
    <source>
        <dbReference type="ARBA" id="ARBA00002512"/>
    </source>
</evidence>
<evidence type="ECO:0000256" key="2">
    <source>
        <dbReference type="ARBA" id="ARBA00004651"/>
    </source>
</evidence>
<organism evidence="12 13">
    <name type="scientific">Maudiozyma humilis</name>
    <name type="common">Sour dough yeast</name>
    <name type="synonym">Kazachstania humilis</name>
    <dbReference type="NCBI Taxonomy" id="51915"/>
    <lineage>
        <taxon>Eukaryota</taxon>
        <taxon>Fungi</taxon>
        <taxon>Dikarya</taxon>
        <taxon>Ascomycota</taxon>
        <taxon>Saccharomycotina</taxon>
        <taxon>Saccharomycetes</taxon>
        <taxon>Saccharomycetales</taxon>
        <taxon>Saccharomycetaceae</taxon>
        <taxon>Maudiozyma</taxon>
    </lineage>
</organism>
<keyword evidence="6 11" id="KW-0812">Transmembrane</keyword>
<evidence type="ECO:0000256" key="11">
    <source>
        <dbReference type="RuleBase" id="RU366035"/>
    </source>
</evidence>
<dbReference type="Proteomes" id="UP001377567">
    <property type="component" value="Unassembled WGS sequence"/>
</dbReference>
<evidence type="ECO:0000256" key="10">
    <source>
        <dbReference type="ARBA" id="ARBA00023180"/>
    </source>
</evidence>
<sequence length="680" mass="75038">MVFVNYLRLGERLSQIWINKYTLALLLSMVKLVLFSRSLSSALSNSEEQVIGHCSSVDKLYNNIMNNTPHYLGTMGNYMIEKSMIETVKLSLKTLSLMISASEGLFTFMVDLYLGTYACLIVSAIDGTVDVATNTTEKLLGALNGTVHNIASELDDSLDDLSKVINKIISVASKVEKVFTDDDDDDDDEDDDGHDVVKKLSRVNLTVSGLRDLYIPSSINDKLRKLSRDTPSFDELKNSTKQKIAIPFSYAHKEVKKVNVTQIFQDRAATLYAPPISNTTLLDGNGVCTRNIPAIRHVYRDLLRSVHTATKIFVVLLAVGAVCALVPVAYDEWRQWRRLQELNAAVTAGVAATTTAPAQTNPRGKISKEAEFCQETYSHSSGKSSLVTLPSPHCSNTDVFALYQRVFHRWQTRIASAFVYVLTLGNRLKLSAERQSWIEWFVAYVTSARALTLLGIGLLALLVCVLQLAIIGALQRKVGTAAQSRTAILALSNGNDSTSKMLQRDMTAWSLATNLYIADTEQHVNQEAFGWINHTTTQINSTVVHMLDEIDSTLGDIFNGTLLYRPMKGVVKCVIGDKLRAVERAMTWVNHHAQLALPRVNATELLQSTLSNTGTATNTTAHQLSRAVDEVADEARQGVLRVLRAFRGAALQELYVALALLGAWALQWPVAAAILACRRQ</sequence>
<comment type="function">
    <text evidence="1 11">Involved in cell fusion during mating by stabilizing the plasma membrane fusion event.</text>
</comment>
<feature type="transmembrane region" description="Helical" evidence="11">
    <location>
        <begin position="654"/>
        <end position="676"/>
    </location>
</feature>
<evidence type="ECO:0000256" key="8">
    <source>
        <dbReference type="ARBA" id="ARBA00022989"/>
    </source>
</evidence>
<keyword evidence="9 11" id="KW-0472">Membrane</keyword>
<keyword evidence="5 11" id="KW-1003">Cell membrane</keyword>